<dbReference type="EMBL" id="SOZH01000006">
    <property type="protein sequence ID" value="TFF10538.1"/>
    <property type="molecule type" value="Genomic_DNA"/>
</dbReference>
<evidence type="ECO:0000313" key="5">
    <source>
        <dbReference type="Proteomes" id="UP000298003"/>
    </source>
</evidence>
<evidence type="ECO:0000256" key="2">
    <source>
        <dbReference type="SAM" id="MobiDB-lite"/>
    </source>
</evidence>
<dbReference type="InterPro" id="IPR050695">
    <property type="entry name" value="N-acetylmuramoyl_amidase_3"/>
</dbReference>
<dbReference type="Pfam" id="PF01520">
    <property type="entry name" value="Amidase_3"/>
    <property type="match status" value="1"/>
</dbReference>
<keyword evidence="1" id="KW-0378">Hydrolase</keyword>
<sequence length="343" mass="34604">MVAPHGPVPDARGRREGLGDGARAHRRLGRGRPPRARGVTHAPPPGPRRVWSGRLGLLLAGLAVGALTFLVALQVRAVSGADPTTVTPSGGAVPAAPEPAPSTASPDPTATETGPAPPLAGVTVAVDPGHNGGNGANPLVVNAPVPDGRGDTKACNTVGTSADSGYPEHAFTWDVAGRLAGRLTELGAVVVLTRPDDAGVGPCVDARGRFPQENDADVLVSLHANGTEDRRAHGFFAIVSDPPVDEAQGEPSVALAHELVAALTAAGFAPSSSVAADDGPVQRRADLATLNHAERPAVMLELGEMRNPDEAAVMESEEGRQRYADAVASGVAAWVADGGAGAG</sequence>
<dbReference type="Gene3D" id="3.40.630.40">
    <property type="entry name" value="Zn-dependent exopeptidases"/>
    <property type="match status" value="1"/>
</dbReference>
<feature type="region of interest" description="Disordered" evidence="2">
    <location>
        <begin position="1"/>
        <end position="49"/>
    </location>
</feature>
<evidence type="ECO:0000313" key="4">
    <source>
        <dbReference type="EMBL" id="TFF10538.1"/>
    </source>
</evidence>
<feature type="compositionally biased region" description="Low complexity" evidence="2">
    <location>
        <begin position="101"/>
        <end position="113"/>
    </location>
</feature>
<reference evidence="4 5" key="1">
    <citation type="submission" date="2019-03" db="EMBL/GenBank/DDBJ databases">
        <title>Cellulosimicrobium funkei JCM14302 Assembly.</title>
        <authorList>
            <person name="Dou T."/>
        </authorList>
    </citation>
    <scope>NUCLEOTIDE SEQUENCE [LARGE SCALE GENOMIC DNA]</scope>
    <source>
        <strain evidence="4 5">JCM 14302</strain>
    </source>
</reference>
<proteinExistence type="predicted"/>
<name>A0A4Y8R1H9_9MICO</name>
<organism evidence="4 5">
    <name type="scientific">Cellulosimicrobium funkei</name>
    <dbReference type="NCBI Taxonomy" id="264251"/>
    <lineage>
        <taxon>Bacteria</taxon>
        <taxon>Bacillati</taxon>
        <taxon>Actinomycetota</taxon>
        <taxon>Actinomycetes</taxon>
        <taxon>Micrococcales</taxon>
        <taxon>Promicromonosporaceae</taxon>
        <taxon>Cellulosimicrobium</taxon>
    </lineage>
</organism>
<dbReference type="GO" id="GO:0009253">
    <property type="term" value="P:peptidoglycan catabolic process"/>
    <property type="evidence" value="ECO:0007669"/>
    <property type="project" value="InterPro"/>
</dbReference>
<feature type="region of interest" description="Disordered" evidence="2">
    <location>
        <begin position="82"/>
        <end position="136"/>
    </location>
</feature>
<dbReference type="GO" id="GO:0008745">
    <property type="term" value="F:N-acetylmuramoyl-L-alanine amidase activity"/>
    <property type="evidence" value="ECO:0007669"/>
    <property type="project" value="InterPro"/>
</dbReference>
<dbReference type="PANTHER" id="PTHR30404:SF0">
    <property type="entry name" value="N-ACETYLMURAMOYL-L-ALANINE AMIDASE AMIC"/>
    <property type="match status" value="1"/>
</dbReference>
<dbReference type="SMART" id="SM00646">
    <property type="entry name" value="Ami_3"/>
    <property type="match status" value="1"/>
</dbReference>
<comment type="caution">
    <text evidence="4">The sequence shown here is derived from an EMBL/GenBank/DDBJ whole genome shotgun (WGS) entry which is preliminary data.</text>
</comment>
<dbReference type="AlphaFoldDB" id="A0A4Y8R1H9"/>
<dbReference type="CDD" id="cd02696">
    <property type="entry name" value="MurNAc-LAA"/>
    <property type="match status" value="1"/>
</dbReference>
<dbReference type="InterPro" id="IPR002508">
    <property type="entry name" value="MurNAc-LAA_cat"/>
</dbReference>
<dbReference type="Proteomes" id="UP000298003">
    <property type="component" value="Unassembled WGS sequence"/>
</dbReference>
<gene>
    <name evidence="4" type="ORF">E1O70_12215</name>
</gene>
<dbReference type="SUPFAM" id="SSF53187">
    <property type="entry name" value="Zn-dependent exopeptidases"/>
    <property type="match status" value="1"/>
</dbReference>
<protein>
    <submittedName>
        <fullName evidence="4">N-acetylmuramoyl-L-alanine amidase</fullName>
    </submittedName>
</protein>
<dbReference type="GO" id="GO:0030288">
    <property type="term" value="C:outer membrane-bounded periplasmic space"/>
    <property type="evidence" value="ECO:0007669"/>
    <property type="project" value="TreeGrafter"/>
</dbReference>
<evidence type="ECO:0000259" key="3">
    <source>
        <dbReference type="SMART" id="SM00646"/>
    </source>
</evidence>
<dbReference type="PANTHER" id="PTHR30404">
    <property type="entry name" value="N-ACETYLMURAMOYL-L-ALANINE AMIDASE"/>
    <property type="match status" value="1"/>
</dbReference>
<feature type="compositionally biased region" description="Basic residues" evidence="2">
    <location>
        <begin position="24"/>
        <end position="35"/>
    </location>
</feature>
<accession>A0A4Y8R1H9</accession>
<feature type="domain" description="MurNAc-LAA" evidence="3">
    <location>
        <begin position="211"/>
        <end position="332"/>
    </location>
</feature>
<evidence type="ECO:0000256" key="1">
    <source>
        <dbReference type="ARBA" id="ARBA00022801"/>
    </source>
</evidence>
<keyword evidence="5" id="KW-1185">Reference proteome</keyword>